<dbReference type="InterPro" id="IPR052215">
    <property type="entry name" value="Plant_ABCG"/>
</dbReference>
<dbReference type="SMART" id="SM00382">
    <property type="entry name" value="AAA"/>
    <property type="match status" value="1"/>
</dbReference>
<evidence type="ECO:0000256" key="9">
    <source>
        <dbReference type="SAM" id="Phobius"/>
    </source>
</evidence>
<dbReference type="GO" id="GO:0016887">
    <property type="term" value="F:ATP hydrolysis activity"/>
    <property type="evidence" value="ECO:0007669"/>
    <property type="project" value="InterPro"/>
</dbReference>
<dbReference type="GeneID" id="54359890"/>
<gene>
    <name evidence="12" type="ORF">K489DRAFT_328802</name>
</gene>
<dbReference type="GO" id="GO:0005524">
    <property type="term" value="F:ATP binding"/>
    <property type="evidence" value="ECO:0007669"/>
    <property type="project" value="UniProtKB-KW"/>
</dbReference>
<keyword evidence="11" id="KW-1185">Reference proteome</keyword>
<dbReference type="SUPFAM" id="SSF52540">
    <property type="entry name" value="P-loop containing nucleoside triphosphate hydrolases"/>
    <property type="match status" value="1"/>
</dbReference>
<evidence type="ECO:0000313" key="12">
    <source>
        <dbReference type="RefSeq" id="XP_033454833.1"/>
    </source>
</evidence>
<dbReference type="GO" id="GO:0140359">
    <property type="term" value="F:ABC-type transporter activity"/>
    <property type="evidence" value="ECO:0007669"/>
    <property type="project" value="InterPro"/>
</dbReference>
<dbReference type="InterPro" id="IPR017871">
    <property type="entry name" value="ABC_transporter-like_CS"/>
</dbReference>
<dbReference type="InterPro" id="IPR043926">
    <property type="entry name" value="ABCG_dom"/>
</dbReference>
<reference evidence="12" key="1">
    <citation type="submission" date="2020-01" db="EMBL/GenBank/DDBJ databases">
        <authorList>
            <consortium name="DOE Joint Genome Institute"/>
            <person name="Haridas S."/>
            <person name="Albert R."/>
            <person name="Binder M."/>
            <person name="Bloem J."/>
            <person name="Labutti K."/>
            <person name="Salamov A."/>
            <person name="Andreopoulos B."/>
            <person name="Baker S.E."/>
            <person name="Barry K."/>
            <person name="Bills G."/>
            <person name="Bluhm B.H."/>
            <person name="Cannon C."/>
            <person name="Castanera R."/>
            <person name="Culley D.E."/>
            <person name="Daum C."/>
            <person name="Ezra D."/>
            <person name="Gonzalez J.B."/>
            <person name="Henrissat B."/>
            <person name="Kuo A."/>
            <person name="Liang C."/>
            <person name="Lipzen A."/>
            <person name="Lutzoni F."/>
            <person name="Magnuson J."/>
            <person name="Mondo S."/>
            <person name="Nolan M."/>
            <person name="Ohm R."/>
            <person name="Pangilinan J."/>
            <person name="Park H.-J."/>
            <person name="Ramirez L."/>
            <person name="Alfaro M."/>
            <person name="Sun H."/>
            <person name="Tritt A."/>
            <person name="Yoshinaga Y."/>
            <person name="Zwiers L.-H."/>
            <person name="Turgeon B.G."/>
            <person name="Goodwin S.B."/>
            <person name="Spatafora J.W."/>
            <person name="Crous P.W."/>
            <person name="Grigoriev I.V."/>
        </authorList>
    </citation>
    <scope>NUCLEOTIDE SEQUENCE</scope>
    <source>
        <strain evidence="12">CBS 342.82</strain>
    </source>
</reference>
<comment type="subcellular location">
    <subcellularLocation>
        <location evidence="1">Membrane</location>
        <topology evidence="1">Multi-pass membrane protein</topology>
    </subcellularLocation>
</comment>
<keyword evidence="8 9" id="KW-0472">Membrane</keyword>
<dbReference type="InterPro" id="IPR003593">
    <property type="entry name" value="AAA+_ATPase"/>
</dbReference>
<evidence type="ECO:0000256" key="7">
    <source>
        <dbReference type="ARBA" id="ARBA00022989"/>
    </source>
</evidence>
<keyword evidence="7 9" id="KW-1133">Transmembrane helix</keyword>
<feature type="transmembrane region" description="Helical" evidence="9">
    <location>
        <begin position="347"/>
        <end position="369"/>
    </location>
</feature>
<protein>
    <submittedName>
        <fullName evidence="12">ABC transporter</fullName>
    </submittedName>
</protein>
<keyword evidence="4 9" id="KW-0812">Transmembrane</keyword>
<dbReference type="PANTHER" id="PTHR48042">
    <property type="entry name" value="ABC TRANSPORTER G FAMILY MEMBER 11"/>
    <property type="match status" value="1"/>
</dbReference>
<keyword evidence="3" id="KW-0813">Transport</keyword>
<evidence type="ECO:0000256" key="3">
    <source>
        <dbReference type="ARBA" id="ARBA00022448"/>
    </source>
</evidence>
<dbReference type="RefSeq" id="XP_033454833.1">
    <property type="nucleotide sequence ID" value="XM_033602090.1"/>
</dbReference>
<accession>A0A6J3LT57</accession>
<keyword evidence="6" id="KW-0067">ATP-binding</keyword>
<organism evidence="12">
    <name type="scientific">Dissoconium aciculare CBS 342.82</name>
    <dbReference type="NCBI Taxonomy" id="1314786"/>
    <lineage>
        <taxon>Eukaryota</taxon>
        <taxon>Fungi</taxon>
        <taxon>Dikarya</taxon>
        <taxon>Ascomycota</taxon>
        <taxon>Pezizomycotina</taxon>
        <taxon>Dothideomycetes</taxon>
        <taxon>Dothideomycetidae</taxon>
        <taxon>Mycosphaerellales</taxon>
        <taxon>Dissoconiaceae</taxon>
        <taxon>Dissoconium</taxon>
    </lineage>
</organism>
<reference evidence="12" key="2">
    <citation type="submission" date="2020-04" db="EMBL/GenBank/DDBJ databases">
        <authorList>
            <consortium name="NCBI Genome Project"/>
        </authorList>
    </citation>
    <scope>NUCLEOTIDE SEQUENCE</scope>
    <source>
        <strain evidence="12">CBS 342.82</strain>
    </source>
</reference>
<evidence type="ECO:0000256" key="8">
    <source>
        <dbReference type="ARBA" id="ARBA00023136"/>
    </source>
</evidence>
<name>A0A6J3LT57_9PEZI</name>
<dbReference type="CDD" id="cd03213">
    <property type="entry name" value="ABCG_EPDR"/>
    <property type="match status" value="1"/>
</dbReference>
<feature type="transmembrane region" description="Helical" evidence="9">
    <location>
        <begin position="591"/>
        <end position="612"/>
    </location>
</feature>
<dbReference type="InterPro" id="IPR027417">
    <property type="entry name" value="P-loop_NTPase"/>
</dbReference>
<dbReference type="InterPro" id="IPR013525">
    <property type="entry name" value="ABC2_TM"/>
</dbReference>
<dbReference type="Pfam" id="PF00005">
    <property type="entry name" value="ABC_tran"/>
    <property type="match status" value="1"/>
</dbReference>
<feature type="transmembrane region" description="Helical" evidence="9">
    <location>
        <begin position="381"/>
        <end position="404"/>
    </location>
</feature>
<feature type="transmembrane region" description="Helical" evidence="9">
    <location>
        <begin position="488"/>
        <end position="510"/>
    </location>
</feature>
<dbReference type="InterPro" id="IPR003439">
    <property type="entry name" value="ABC_transporter-like_ATP-bd"/>
</dbReference>
<evidence type="ECO:0000256" key="1">
    <source>
        <dbReference type="ARBA" id="ARBA00004141"/>
    </source>
</evidence>
<dbReference type="PROSITE" id="PS00211">
    <property type="entry name" value="ABC_TRANSPORTER_1"/>
    <property type="match status" value="1"/>
</dbReference>
<reference evidence="12" key="3">
    <citation type="submission" date="2025-08" db="UniProtKB">
        <authorList>
            <consortium name="RefSeq"/>
        </authorList>
    </citation>
    <scope>IDENTIFICATION</scope>
    <source>
        <strain evidence="12">CBS 342.82</strain>
    </source>
</reference>
<evidence type="ECO:0000313" key="11">
    <source>
        <dbReference type="Proteomes" id="UP000504637"/>
    </source>
</evidence>
<evidence type="ECO:0000256" key="2">
    <source>
        <dbReference type="ARBA" id="ARBA00005814"/>
    </source>
</evidence>
<proteinExistence type="inferred from homology"/>
<dbReference type="PANTHER" id="PTHR48042:SF11">
    <property type="entry name" value="ABC TRANSPORTER G FAMILY MEMBER 11"/>
    <property type="match status" value="1"/>
</dbReference>
<evidence type="ECO:0000256" key="4">
    <source>
        <dbReference type="ARBA" id="ARBA00022692"/>
    </source>
</evidence>
<dbReference type="AlphaFoldDB" id="A0A6J3LT57"/>
<feature type="transmembrane region" description="Helical" evidence="9">
    <location>
        <begin position="460"/>
        <end position="481"/>
    </location>
</feature>
<dbReference type="Gene3D" id="3.40.50.300">
    <property type="entry name" value="P-loop containing nucleotide triphosphate hydrolases"/>
    <property type="match status" value="1"/>
</dbReference>
<dbReference type="Pfam" id="PF19055">
    <property type="entry name" value="ABC2_membrane_7"/>
    <property type="match status" value="1"/>
</dbReference>
<dbReference type="GO" id="GO:0016020">
    <property type="term" value="C:membrane"/>
    <property type="evidence" value="ECO:0007669"/>
    <property type="project" value="UniProtKB-SubCell"/>
</dbReference>
<evidence type="ECO:0000256" key="5">
    <source>
        <dbReference type="ARBA" id="ARBA00022741"/>
    </source>
</evidence>
<feature type="transmembrane region" description="Helical" evidence="9">
    <location>
        <begin position="425"/>
        <end position="448"/>
    </location>
</feature>
<feature type="domain" description="ABC transporter" evidence="10">
    <location>
        <begin position="13"/>
        <end position="258"/>
    </location>
</feature>
<evidence type="ECO:0000259" key="10">
    <source>
        <dbReference type="PROSITE" id="PS50893"/>
    </source>
</evidence>
<sequence length="615" mass="68987">MVDNKQQSVIQSLAWQDLGVSVKSRSVQRPKVILTNAWGIARPGEMMALMGPSGSGKTTLLNTLAQRQTASVEGRVMINGKQQSLSTHRTMSAYVEQEDTLIGSMTTRETIRFAAQLALPSTTTSKEIERRVDRLIEEFGLQGQSSTLIGTPFRKGLSGGQKRRVSVAAQLITDPTILYLDEPTSGLDSTASFEVISFLKRYARQHNIIVIASIHQPSTKTFDLFDQVALLSRGKTCYVGKTSQLPEYFAELGYDIPAMMNPAEHVIDLINVDFCDDSSSAECLEDIFARWQSSTTNQGLVSTIQSQSRNSGGSTLDFKNKTREKPGLVRQTLILLHRSFLKSYRDLVTYWVRLVMYMGLAFMMGTVWLRLSTDQAHIQPFVNAIFFGSAFMSFMAVAYVPAFLEDRFVFVKERSNGLYGPTAFLLSNFIIGIPYLFLISLLFSFVAYWLGNFNPTAQHFFIWVLWLFLDLLAAESLVVLVASIIPNFVGALAITAFANGLWMSVGGFLVPLPVLNSFWKYVFHYWDYQTYVFQGMMVNEFETRTYECQDARLGPGQCHCMFPSALQDQCLIPGTAVLQQYGYETGLQAQWLGIMVVIIFGYRIAGWLVAVLRKN</sequence>
<dbReference type="Proteomes" id="UP000504637">
    <property type="component" value="Unplaced"/>
</dbReference>
<evidence type="ECO:0000256" key="6">
    <source>
        <dbReference type="ARBA" id="ARBA00022840"/>
    </source>
</evidence>
<keyword evidence="5" id="KW-0547">Nucleotide-binding</keyword>
<dbReference type="PROSITE" id="PS50893">
    <property type="entry name" value="ABC_TRANSPORTER_2"/>
    <property type="match status" value="1"/>
</dbReference>
<dbReference type="OrthoDB" id="66620at2759"/>
<dbReference type="Pfam" id="PF01061">
    <property type="entry name" value="ABC2_membrane"/>
    <property type="match status" value="1"/>
</dbReference>
<comment type="similarity">
    <text evidence="2">Belongs to the ABC transporter superfamily. ABCG family. Eye pigment precursor importer (TC 3.A.1.204) subfamily.</text>
</comment>